<accession>A0AAW8NDC7</accession>
<gene>
    <name evidence="1" type="ORF">J2X12_001953</name>
</gene>
<evidence type="ECO:0000313" key="1">
    <source>
        <dbReference type="EMBL" id="MDR7163938.1"/>
    </source>
</evidence>
<dbReference type="EMBL" id="JAVDWN010000005">
    <property type="protein sequence ID" value="MDR7163938.1"/>
    <property type="molecule type" value="Genomic_DNA"/>
</dbReference>
<dbReference type="Proteomes" id="UP001262032">
    <property type="component" value="Unassembled WGS sequence"/>
</dbReference>
<sequence>MNVASTHESPTAAKEMVQQRSRRLIVTWQHPISRAIEPIGVLLKDVQGYAFSYIRNAHHVKDFQGLIGFPDFSEVYRSDDLFPLFSQRAMDPRRPDFSRYVEKLGLLEDATPWEQIAASGGRRAGDTLQLFPVPEKIQEDVWACSFLVHGIRHIPDRSLRVGHQETWISCDKLDAVLGNLGIGDALRLVKNEGNPANPEARLLVQSEGVPVGFLPNLLVEDIVRLGDENVSAYVQVVNGSDAPWHMRLLARLECRASKDFEFFRGSSWEPATSPIE</sequence>
<dbReference type="AlphaFoldDB" id="A0AAW8NDC7"/>
<proteinExistence type="predicted"/>
<name>A0AAW8NDC7_PSEOX</name>
<protein>
    <recommendedName>
        <fullName evidence="3">HIRAN domain-containing protein</fullName>
    </recommendedName>
</protein>
<evidence type="ECO:0008006" key="3">
    <source>
        <dbReference type="Google" id="ProtNLM"/>
    </source>
</evidence>
<organism evidence="1 2">
    <name type="scientific">Pseudarthrobacter oxydans</name>
    <name type="common">Arthrobacter oxydans</name>
    <dbReference type="NCBI Taxonomy" id="1671"/>
    <lineage>
        <taxon>Bacteria</taxon>
        <taxon>Bacillati</taxon>
        <taxon>Actinomycetota</taxon>
        <taxon>Actinomycetes</taxon>
        <taxon>Micrococcales</taxon>
        <taxon>Micrococcaceae</taxon>
        <taxon>Pseudarthrobacter</taxon>
    </lineage>
</organism>
<evidence type="ECO:0000313" key="2">
    <source>
        <dbReference type="Proteomes" id="UP001262032"/>
    </source>
</evidence>
<dbReference type="GeneID" id="97422876"/>
<reference evidence="1" key="1">
    <citation type="submission" date="2023-07" db="EMBL/GenBank/DDBJ databases">
        <title>Sorghum-associated microbial communities from plants grown in Nebraska, USA.</title>
        <authorList>
            <person name="Schachtman D."/>
        </authorList>
    </citation>
    <scope>NUCLEOTIDE SEQUENCE</scope>
    <source>
        <strain evidence="1">BE261</strain>
    </source>
</reference>
<comment type="caution">
    <text evidence="1">The sequence shown here is derived from an EMBL/GenBank/DDBJ whole genome shotgun (WGS) entry which is preliminary data.</text>
</comment>
<dbReference type="RefSeq" id="WP_310112465.1">
    <property type="nucleotide sequence ID" value="NZ_JAVDTN010000007.1"/>
</dbReference>